<protein>
    <submittedName>
        <fullName evidence="1">Uncharacterized protein</fullName>
    </submittedName>
</protein>
<reference evidence="1" key="1">
    <citation type="submission" date="2014-09" db="EMBL/GenBank/DDBJ databases">
        <authorList>
            <person name="Magalhaes I.L.F."/>
            <person name="Oliveira U."/>
            <person name="Santos F.R."/>
            <person name="Vidigal T.H.D.A."/>
            <person name="Brescovit A.D."/>
            <person name="Santos A.J."/>
        </authorList>
    </citation>
    <scope>NUCLEOTIDE SEQUENCE</scope>
    <source>
        <tissue evidence="1">Shoot tissue taken approximately 20 cm above the soil surface</tissue>
    </source>
</reference>
<reference evidence="1" key="2">
    <citation type="journal article" date="2015" name="Data Brief">
        <title>Shoot transcriptome of the giant reed, Arundo donax.</title>
        <authorList>
            <person name="Barrero R.A."/>
            <person name="Guerrero F.D."/>
            <person name="Moolhuijzen P."/>
            <person name="Goolsby J.A."/>
            <person name="Tidwell J."/>
            <person name="Bellgard S.E."/>
            <person name="Bellgard M.I."/>
        </authorList>
    </citation>
    <scope>NUCLEOTIDE SEQUENCE</scope>
    <source>
        <tissue evidence="1">Shoot tissue taken approximately 20 cm above the soil surface</tissue>
    </source>
</reference>
<evidence type="ECO:0000313" key="1">
    <source>
        <dbReference type="EMBL" id="JAD46090.1"/>
    </source>
</evidence>
<dbReference type="EMBL" id="GBRH01251805">
    <property type="protein sequence ID" value="JAD46090.1"/>
    <property type="molecule type" value="Transcribed_RNA"/>
</dbReference>
<proteinExistence type="predicted"/>
<organism evidence="1">
    <name type="scientific">Arundo donax</name>
    <name type="common">Giant reed</name>
    <name type="synonym">Donax arundinaceus</name>
    <dbReference type="NCBI Taxonomy" id="35708"/>
    <lineage>
        <taxon>Eukaryota</taxon>
        <taxon>Viridiplantae</taxon>
        <taxon>Streptophyta</taxon>
        <taxon>Embryophyta</taxon>
        <taxon>Tracheophyta</taxon>
        <taxon>Spermatophyta</taxon>
        <taxon>Magnoliopsida</taxon>
        <taxon>Liliopsida</taxon>
        <taxon>Poales</taxon>
        <taxon>Poaceae</taxon>
        <taxon>PACMAD clade</taxon>
        <taxon>Arundinoideae</taxon>
        <taxon>Arundineae</taxon>
        <taxon>Arundo</taxon>
    </lineage>
</organism>
<name>A0A0A9AAV2_ARUDO</name>
<sequence>MTTSVLLLPVAFYANLANSWKLKWLGPQFLLFTIAQ</sequence>
<accession>A0A0A9AAV2</accession>
<dbReference type="AlphaFoldDB" id="A0A0A9AAV2"/>